<organism evidence="2 3">
    <name type="scientific">Nonomuraea africana</name>
    <dbReference type="NCBI Taxonomy" id="46171"/>
    <lineage>
        <taxon>Bacteria</taxon>
        <taxon>Bacillati</taxon>
        <taxon>Actinomycetota</taxon>
        <taxon>Actinomycetes</taxon>
        <taxon>Streptosporangiales</taxon>
        <taxon>Streptosporangiaceae</taxon>
        <taxon>Nonomuraea</taxon>
    </lineage>
</organism>
<dbReference type="EMBL" id="JADBEF010000001">
    <property type="protein sequence ID" value="MBE1564193.1"/>
    <property type="molecule type" value="Genomic_DNA"/>
</dbReference>
<name>A0ABR9KRH0_9ACTN</name>
<sequence>MTTFQAALALVAAGRAVVPLTCQATRYYGPDIAYIPIADAPEAACGWSGTPRGRTPGFARSPASPPALEPWMRRATRRGPLADVVGIDELRDMGRPPHPPVRQRGPRGNLHRPADAGERLAMFSHEREAS</sequence>
<feature type="region of interest" description="Disordered" evidence="1">
    <location>
        <begin position="55"/>
        <end position="75"/>
    </location>
</feature>
<dbReference type="RefSeq" id="WP_192778617.1">
    <property type="nucleotide sequence ID" value="NZ_BAAASY010000008.1"/>
</dbReference>
<protein>
    <submittedName>
        <fullName evidence="2">Uncharacterized protein</fullName>
    </submittedName>
</protein>
<feature type="compositionally biased region" description="Basic and acidic residues" evidence="1">
    <location>
        <begin position="112"/>
        <end position="130"/>
    </location>
</feature>
<evidence type="ECO:0000313" key="2">
    <source>
        <dbReference type="EMBL" id="MBE1564193.1"/>
    </source>
</evidence>
<gene>
    <name evidence="2" type="ORF">H4W81_006972</name>
</gene>
<keyword evidence="3" id="KW-1185">Reference proteome</keyword>
<comment type="caution">
    <text evidence="2">The sequence shown here is derived from an EMBL/GenBank/DDBJ whole genome shotgun (WGS) entry which is preliminary data.</text>
</comment>
<accession>A0ABR9KRH0</accession>
<dbReference type="Proteomes" id="UP000661607">
    <property type="component" value="Unassembled WGS sequence"/>
</dbReference>
<evidence type="ECO:0000313" key="3">
    <source>
        <dbReference type="Proteomes" id="UP000661607"/>
    </source>
</evidence>
<feature type="region of interest" description="Disordered" evidence="1">
    <location>
        <begin position="88"/>
        <end position="130"/>
    </location>
</feature>
<evidence type="ECO:0000256" key="1">
    <source>
        <dbReference type="SAM" id="MobiDB-lite"/>
    </source>
</evidence>
<proteinExistence type="predicted"/>
<reference evidence="2 3" key="1">
    <citation type="submission" date="2020-10" db="EMBL/GenBank/DDBJ databases">
        <title>Sequencing the genomes of 1000 actinobacteria strains.</title>
        <authorList>
            <person name="Klenk H.-P."/>
        </authorList>
    </citation>
    <scope>NUCLEOTIDE SEQUENCE [LARGE SCALE GENOMIC DNA]</scope>
    <source>
        <strain evidence="2 3">DSM 43748</strain>
    </source>
</reference>